<evidence type="ECO:0000313" key="4">
    <source>
        <dbReference type="Proteomes" id="UP000199025"/>
    </source>
</evidence>
<feature type="domain" description="Methyltransferase" evidence="2">
    <location>
        <begin position="95"/>
        <end position="184"/>
    </location>
</feature>
<dbReference type="InterPro" id="IPR041698">
    <property type="entry name" value="Methyltransf_25"/>
</dbReference>
<sequence>MAEPFRRADRTSEGARRAPDPPRRRGGGEALVIVGGMSAVERWATRLAEWAIPPEILTRAPESPWEPTREVFVRRVDRQLGEPATPTHRAVSGAVLDVGAGAGAASLPCAAKLTRITAVDTDSALLASFAERAKALSLPYEAVEGRWPDVHEQVGEFDVAVCANVLYNVPDLPPFLTALARHARRVVVELTERHPMARMNPLWRHFHGIERPDGPTAADAVEAVRELGFEPEVVCWEKDAAPMPFDELVAVTRRRLCLGVERTAEVAAVLEREPLEKRRLRTLVWSPDRTV</sequence>
<evidence type="ECO:0000259" key="2">
    <source>
        <dbReference type="Pfam" id="PF13649"/>
    </source>
</evidence>
<name>A0A1I4AUE9_9PSEU</name>
<proteinExistence type="predicted"/>
<dbReference type="AlphaFoldDB" id="A0A1I4AUE9"/>
<keyword evidence="3" id="KW-0808">Transferase</keyword>
<dbReference type="InterPro" id="IPR029063">
    <property type="entry name" value="SAM-dependent_MTases_sf"/>
</dbReference>
<dbReference type="GO" id="GO:0032259">
    <property type="term" value="P:methylation"/>
    <property type="evidence" value="ECO:0007669"/>
    <property type="project" value="UniProtKB-KW"/>
</dbReference>
<dbReference type="STRING" id="115433.SAMN05421835_12522"/>
<dbReference type="Proteomes" id="UP000199025">
    <property type="component" value="Unassembled WGS sequence"/>
</dbReference>
<accession>A0A1I4AUE9</accession>
<dbReference type="CDD" id="cd02440">
    <property type="entry name" value="AdoMet_MTases"/>
    <property type="match status" value="1"/>
</dbReference>
<protein>
    <submittedName>
        <fullName evidence="3">Methyltransferase domain-containing protein</fullName>
    </submittedName>
</protein>
<keyword evidence="4" id="KW-1185">Reference proteome</keyword>
<reference evidence="3 4" key="1">
    <citation type="submission" date="2016-10" db="EMBL/GenBank/DDBJ databases">
        <authorList>
            <person name="de Groot N.N."/>
        </authorList>
    </citation>
    <scope>NUCLEOTIDE SEQUENCE [LARGE SCALE GENOMIC DNA]</scope>
    <source>
        <strain evidence="3 4">DSM 44468</strain>
    </source>
</reference>
<dbReference type="Pfam" id="PF13649">
    <property type="entry name" value="Methyltransf_25"/>
    <property type="match status" value="1"/>
</dbReference>
<dbReference type="SUPFAM" id="SSF53335">
    <property type="entry name" value="S-adenosyl-L-methionine-dependent methyltransferases"/>
    <property type="match status" value="1"/>
</dbReference>
<evidence type="ECO:0000256" key="1">
    <source>
        <dbReference type="SAM" id="MobiDB-lite"/>
    </source>
</evidence>
<dbReference type="EMBL" id="FORP01000025">
    <property type="protein sequence ID" value="SFK59286.1"/>
    <property type="molecule type" value="Genomic_DNA"/>
</dbReference>
<keyword evidence="3" id="KW-0489">Methyltransferase</keyword>
<dbReference type="GO" id="GO:0008168">
    <property type="term" value="F:methyltransferase activity"/>
    <property type="evidence" value="ECO:0007669"/>
    <property type="project" value="UniProtKB-KW"/>
</dbReference>
<feature type="compositionally biased region" description="Basic and acidic residues" evidence="1">
    <location>
        <begin position="1"/>
        <end position="27"/>
    </location>
</feature>
<organism evidence="3 4">
    <name type="scientific">Amycolatopsis sacchari</name>
    <dbReference type="NCBI Taxonomy" id="115433"/>
    <lineage>
        <taxon>Bacteria</taxon>
        <taxon>Bacillati</taxon>
        <taxon>Actinomycetota</taxon>
        <taxon>Actinomycetes</taxon>
        <taxon>Pseudonocardiales</taxon>
        <taxon>Pseudonocardiaceae</taxon>
        <taxon>Amycolatopsis</taxon>
    </lineage>
</organism>
<dbReference type="Gene3D" id="3.40.50.150">
    <property type="entry name" value="Vaccinia Virus protein VP39"/>
    <property type="match status" value="1"/>
</dbReference>
<feature type="region of interest" description="Disordered" evidence="1">
    <location>
        <begin position="1"/>
        <end position="28"/>
    </location>
</feature>
<gene>
    <name evidence="3" type="ORF">SAMN05421835_12522</name>
</gene>
<evidence type="ECO:0000313" key="3">
    <source>
        <dbReference type="EMBL" id="SFK59286.1"/>
    </source>
</evidence>